<evidence type="ECO:0000313" key="2">
    <source>
        <dbReference type="EMBL" id="CAD2221328.1"/>
    </source>
</evidence>
<dbReference type="AlphaFoldDB" id="A0A7G2CNA3"/>
<proteinExistence type="predicted"/>
<keyword evidence="3" id="KW-1185">Reference proteome</keyword>
<evidence type="ECO:0000256" key="1">
    <source>
        <dbReference type="SAM" id="MobiDB-lite"/>
    </source>
</evidence>
<evidence type="ECO:0000313" key="3">
    <source>
        <dbReference type="Proteomes" id="UP000515908"/>
    </source>
</evidence>
<dbReference type="EMBL" id="LR877164">
    <property type="protein sequence ID" value="CAD2221328.1"/>
    <property type="molecule type" value="Genomic_DNA"/>
</dbReference>
<sequence length="457" mass="51875">MISKVVEEKMTDKNAFLFSRTAALMYRFMQLKKENYMDPFTGRGREQERCIRKLICGIVSRLLHLQSEAYGVCGESTVEFIEKPWTYAPFSSIALSFLTFPFDPVDTATLYRDEMVSRHFPRRPHILDACEEYPSGLTIVNEVLHPDRPCEVNMLNMLAVTKTPGMFVSSPSAVFSRSKEPVFSPDASGPRQSMSIQVKIDDAGSPSFYVGLASGMVTLRAPDMRSDTQGLFWTAKGTLRYQLSEYHFPPLFERDEISFDVFYLCDKWRIAVSMNHCELGVFDAPNVPLYLVAGNTDDADHHTLYKVFTRSLYGDEETGRAPSEEEEEESEVSRQDSASSRPDLSNVVALSTFEHQVVGVPKDLTARSSRYNFHAFSALILRYLSTKLSKQFLQHQREVGVGVNDEEVRRGAMVKEMLDSCSSRLLENADAVLKLVDSTENPLFTSEARKWRLLFLQ</sequence>
<dbReference type="Proteomes" id="UP000515908">
    <property type="component" value="Chromosome 20"/>
</dbReference>
<dbReference type="VEuPathDB" id="TriTrypDB:ADEAN_000886000"/>
<gene>
    <name evidence="2" type="ORF">ADEAN_000886000</name>
</gene>
<protein>
    <submittedName>
        <fullName evidence="2">Uncharacterized protein</fullName>
    </submittedName>
</protein>
<accession>A0A7G2CNA3</accession>
<feature type="region of interest" description="Disordered" evidence="1">
    <location>
        <begin position="315"/>
        <end position="342"/>
    </location>
</feature>
<organism evidence="2 3">
    <name type="scientific">Angomonas deanei</name>
    <dbReference type="NCBI Taxonomy" id="59799"/>
    <lineage>
        <taxon>Eukaryota</taxon>
        <taxon>Discoba</taxon>
        <taxon>Euglenozoa</taxon>
        <taxon>Kinetoplastea</taxon>
        <taxon>Metakinetoplastina</taxon>
        <taxon>Trypanosomatida</taxon>
        <taxon>Trypanosomatidae</taxon>
        <taxon>Strigomonadinae</taxon>
        <taxon>Angomonas</taxon>
    </lineage>
</organism>
<name>A0A7G2CNA3_9TRYP</name>
<reference evidence="2 3" key="1">
    <citation type="submission" date="2020-08" db="EMBL/GenBank/DDBJ databases">
        <authorList>
            <person name="Newling K."/>
            <person name="Davey J."/>
            <person name="Forrester S."/>
        </authorList>
    </citation>
    <scope>NUCLEOTIDE SEQUENCE [LARGE SCALE GENOMIC DNA]</scope>
    <source>
        <strain evidence="3">Crithidia deanei Carvalho (ATCC PRA-265)</strain>
    </source>
</reference>